<dbReference type="HAMAP" id="MF_00795">
    <property type="entry name" value="CutC"/>
    <property type="match status" value="1"/>
</dbReference>
<comment type="similarity">
    <text evidence="1 2">Belongs to the CutC family.</text>
</comment>
<name>A0A9E2KN80_9GAMM</name>
<dbReference type="InterPro" id="IPR005627">
    <property type="entry name" value="CutC-like"/>
</dbReference>
<organism evidence="3 4">
    <name type="scientific">Candidatus Anaerobiospirillum merdipullorum</name>
    <dbReference type="NCBI Taxonomy" id="2838450"/>
    <lineage>
        <taxon>Bacteria</taxon>
        <taxon>Pseudomonadati</taxon>
        <taxon>Pseudomonadota</taxon>
        <taxon>Gammaproteobacteria</taxon>
        <taxon>Aeromonadales</taxon>
        <taxon>Succinivibrionaceae</taxon>
        <taxon>Anaerobiospirillum</taxon>
    </lineage>
</organism>
<accession>A0A9E2KN80</accession>
<evidence type="ECO:0000256" key="2">
    <source>
        <dbReference type="HAMAP-Rule" id="MF_00795"/>
    </source>
</evidence>
<evidence type="ECO:0000313" key="3">
    <source>
        <dbReference type="EMBL" id="MBU3826598.1"/>
    </source>
</evidence>
<dbReference type="Pfam" id="PF03932">
    <property type="entry name" value="CutC"/>
    <property type="match status" value="1"/>
</dbReference>
<dbReference type="InterPro" id="IPR036822">
    <property type="entry name" value="CutC-like_dom_sf"/>
</dbReference>
<evidence type="ECO:0000313" key="4">
    <source>
        <dbReference type="Proteomes" id="UP000824150"/>
    </source>
</evidence>
<dbReference type="Gene3D" id="3.20.20.380">
    <property type="entry name" value="Copper homeostasis (CutC) domain"/>
    <property type="match status" value="1"/>
</dbReference>
<reference evidence="3" key="2">
    <citation type="submission" date="2021-04" db="EMBL/GenBank/DDBJ databases">
        <authorList>
            <person name="Gilroy R."/>
        </authorList>
    </citation>
    <scope>NUCLEOTIDE SEQUENCE</scope>
    <source>
        <strain evidence="3">687</strain>
    </source>
</reference>
<reference evidence="3" key="1">
    <citation type="journal article" date="2021" name="PeerJ">
        <title>Extensive microbial diversity within the chicken gut microbiome revealed by metagenomics and culture.</title>
        <authorList>
            <person name="Gilroy R."/>
            <person name="Ravi A."/>
            <person name="Getino M."/>
            <person name="Pursley I."/>
            <person name="Horton D.L."/>
            <person name="Alikhan N.F."/>
            <person name="Baker D."/>
            <person name="Gharbi K."/>
            <person name="Hall N."/>
            <person name="Watson M."/>
            <person name="Adriaenssens E.M."/>
            <person name="Foster-Nyarko E."/>
            <person name="Jarju S."/>
            <person name="Secka A."/>
            <person name="Antonio M."/>
            <person name="Oren A."/>
            <person name="Chaudhuri R.R."/>
            <person name="La Ragione R."/>
            <person name="Hildebrand F."/>
            <person name="Pallen M.J."/>
        </authorList>
    </citation>
    <scope>NUCLEOTIDE SEQUENCE</scope>
    <source>
        <strain evidence="3">687</strain>
    </source>
</reference>
<protein>
    <recommendedName>
        <fullName evidence="2">PF03932 family protein CutC</fullName>
    </recommendedName>
</protein>
<sequence>MSHYMLEVCAANLRSAINAAQAGATRIELCSALPEGGLTPSPGVLTVCRALLPQLKINVMIRPRGGDFVYDKDDIACMLTDIKFAKAQGADGLVFGCLTTTGEIDLPTLELLMQASAPLPITFHRAFDLCRDPFLALEQLIEAKVTRVLTSGQAPQALLGAHLIARLQEKARGRIILMPGAGINAHNIIKLATLTHCQEFHLSAKKRQPSPMRYRKDKALLSGTYYIDEHEQDISDSMEIVAALQALNAGAIA</sequence>
<dbReference type="SUPFAM" id="SSF110395">
    <property type="entry name" value="CutC-like"/>
    <property type="match status" value="1"/>
</dbReference>
<dbReference type="FunFam" id="3.20.20.380:FF:000001">
    <property type="entry name" value="Copper homeostasis protein CutC"/>
    <property type="match status" value="1"/>
</dbReference>
<comment type="caution">
    <text evidence="3">The sequence shown here is derived from an EMBL/GenBank/DDBJ whole genome shotgun (WGS) entry which is preliminary data.</text>
</comment>
<gene>
    <name evidence="2" type="primary">cutC</name>
    <name evidence="3" type="ORF">IAA31_03810</name>
</gene>
<proteinExistence type="inferred from homology"/>
<dbReference type="AlphaFoldDB" id="A0A9E2KN80"/>
<comment type="caution">
    <text evidence="2">Once thought to be involved in copper homeostasis, experiments in E.coli have shown this is not the case.</text>
</comment>
<dbReference type="GO" id="GO:0005737">
    <property type="term" value="C:cytoplasm"/>
    <property type="evidence" value="ECO:0007669"/>
    <property type="project" value="UniProtKB-SubCell"/>
</dbReference>
<dbReference type="GO" id="GO:0005507">
    <property type="term" value="F:copper ion binding"/>
    <property type="evidence" value="ECO:0007669"/>
    <property type="project" value="TreeGrafter"/>
</dbReference>
<evidence type="ECO:0000256" key="1">
    <source>
        <dbReference type="ARBA" id="ARBA00007768"/>
    </source>
</evidence>
<keyword evidence="2" id="KW-0963">Cytoplasm</keyword>
<dbReference type="PANTHER" id="PTHR12598:SF0">
    <property type="entry name" value="COPPER HOMEOSTASIS PROTEIN CUTC HOMOLOG"/>
    <property type="match status" value="1"/>
</dbReference>
<dbReference type="EMBL" id="JAHLFG010000039">
    <property type="protein sequence ID" value="MBU3826598.1"/>
    <property type="molecule type" value="Genomic_DNA"/>
</dbReference>
<dbReference type="Proteomes" id="UP000824150">
    <property type="component" value="Unassembled WGS sequence"/>
</dbReference>
<dbReference type="PANTHER" id="PTHR12598">
    <property type="entry name" value="COPPER HOMEOSTASIS PROTEIN CUTC"/>
    <property type="match status" value="1"/>
</dbReference>
<comment type="subcellular location">
    <subcellularLocation>
        <location evidence="2">Cytoplasm</location>
    </subcellularLocation>
</comment>